<keyword evidence="1" id="KW-0472">Membrane</keyword>
<protein>
    <submittedName>
        <fullName evidence="2">Uncharacterized protein</fullName>
    </submittedName>
</protein>
<organism evidence="2 4">
    <name type="scientific">Flavobacterium hibernum</name>
    <dbReference type="NCBI Taxonomy" id="37752"/>
    <lineage>
        <taxon>Bacteria</taxon>
        <taxon>Pseudomonadati</taxon>
        <taxon>Bacteroidota</taxon>
        <taxon>Flavobacteriia</taxon>
        <taxon>Flavobacteriales</taxon>
        <taxon>Flavobacteriaceae</taxon>
        <taxon>Flavobacterium</taxon>
    </lineage>
</organism>
<name>A0A0D0EXJ8_9FLAO</name>
<dbReference type="AlphaFoldDB" id="A0A0D0EXJ8"/>
<evidence type="ECO:0000313" key="3">
    <source>
        <dbReference type="EMBL" id="OXA89103.1"/>
    </source>
</evidence>
<comment type="caution">
    <text evidence="2">The sequence shown here is derived from an EMBL/GenBank/DDBJ whole genome shotgun (WGS) entry which is preliminary data.</text>
</comment>
<proteinExistence type="predicted"/>
<feature type="transmembrane region" description="Helical" evidence="1">
    <location>
        <begin position="45"/>
        <end position="66"/>
    </location>
</feature>
<dbReference type="Proteomes" id="UP000198302">
    <property type="component" value="Unassembled WGS sequence"/>
</dbReference>
<dbReference type="EMBL" id="MUGX01000009">
    <property type="protein sequence ID" value="OXA89103.1"/>
    <property type="molecule type" value="Genomic_DNA"/>
</dbReference>
<sequence length="71" mass="8350">MKNLKLLGNIFFVFCTVVLTFTFSIVLKEKIEKPHFKNLNTTEFIFFGITVFIFIFISSKIITAYFKKSKN</sequence>
<reference evidence="2 4" key="1">
    <citation type="submission" date="2015-01" db="EMBL/GenBank/DDBJ databases">
        <title>Genome of Flavobacterium hibernum DSM 12611.</title>
        <authorList>
            <person name="Stropko S.J."/>
            <person name="Pipes S.E."/>
            <person name="Newman J.D."/>
        </authorList>
    </citation>
    <scope>NUCLEOTIDE SEQUENCE [LARGE SCALE GENOMIC DNA]</scope>
    <source>
        <strain evidence="2 4">DSM 12611</strain>
    </source>
</reference>
<evidence type="ECO:0000313" key="2">
    <source>
        <dbReference type="EMBL" id="KIO51936.1"/>
    </source>
</evidence>
<feature type="transmembrane region" description="Helical" evidence="1">
    <location>
        <begin position="7"/>
        <end position="25"/>
    </location>
</feature>
<evidence type="ECO:0000313" key="4">
    <source>
        <dbReference type="Proteomes" id="UP000032061"/>
    </source>
</evidence>
<dbReference type="EMBL" id="JPRK01000012">
    <property type="protein sequence ID" value="KIO51936.1"/>
    <property type="molecule type" value="Genomic_DNA"/>
</dbReference>
<keyword evidence="1" id="KW-0812">Transmembrane</keyword>
<evidence type="ECO:0000313" key="5">
    <source>
        <dbReference type="Proteomes" id="UP000198302"/>
    </source>
</evidence>
<keyword evidence="1" id="KW-1133">Transmembrane helix</keyword>
<keyword evidence="5" id="KW-1185">Reference proteome</keyword>
<dbReference type="STRING" id="37752.IW18_15050"/>
<dbReference type="Proteomes" id="UP000032061">
    <property type="component" value="Unassembled WGS sequence"/>
</dbReference>
<gene>
    <name evidence="3" type="ORF">B0A73_05870</name>
    <name evidence="2" type="ORF">IW18_15050</name>
</gene>
<accession>A0A0D0EXJ8</accession>
<evidence type="ECO:0000256" key="1">
    <source>
        <dbReference type="SAM" id="Phobius"/>
    </source>
</evidence>
<reference evidence="3 5" key="2">
    <citation type="submission" date="2016-11" db="EMBL/GenBank/DDBJ databases">
        <title>Whole genomes of Flavobacteriaceae.</title>
        <authorList>
            <person name="Stine C."/>
            <person name="Li C."/>
            <person name="Tadesse D."/>
        </authorList>
    </citation>
    <scope>NUCLEOTIDE SEQUENCE [LARGE SCALE GENOMIC DNA]</scope>
    <source>
        <strain evidence="3 5">ATCC 51468</strain>
    </source>
</reference>